<reference evidence="2" key="1">
    <citation type="submission" date="2022-05" db="EMBL/GenBank/DDBJ databases">
        <authorList>
            <person name="Sun X."/>
        </authorList>
    </citation>
    <scope>NUCLEOTIDE SEQUENCE</scope>
    <source>
        <strain evidence="2">Ai-910</strain>
    </source>
</reference>
<dbReference type="InterPro" id="IPR054545">
    <property type="entry name" value="ApeI-like"/>
</dbReference>
<dbReference type="AlphaFoldDB" id="A0A9J6ZQ22"/>
<sequence length="124" mass="13783">MELRDLFEHSIVGTEEGKIIATARFNKEHPVYLGHFPGAPVTPGVCQLRLIRAIVSEVLGKPLMLGSARDIKFLSMHNPFDDEELSVEISYRQNGDAVEVNATLADGERKVLKLNGEYRDGYGL</sequence>
<dbReference type="Pfam" id="PF22818">
    <property type="entry name" value="ApeI-like"/>
    <property type="match status" value="1"/>
</dbReference>
<reference evidence="2" key="2">
    <citation type="submission" date="2022-06" db="EMBL/GenBank/DDBJ databases">
        <title>Xiashengella guii gen. nov. sp. nov., a bacterium isolated form anaerobic digestion tank.</title>
        <authorList>
            <person name="Huang H."/>
        </authorList>
    </citation>
    <scope>NUCLEOTIDE SEQUENCE</scope>
    <source>
        <strain evidence="2">Ai-910</strain>
    </source>
</reference>
<organism evidence="2 3">
    <name type="scientific">Xiashengella succiniciproducens</name>
    <dbReference type="NCBI Taxonomy" id="2949635"/>
    <lineage>
        <taxon>Bacteria</taxon>
        <taxon>Pseudomonadati</taxon>
        <taxon>Bacteroidota</taxon>
        <taxon>Bacteroidia</taxon>
        <taxon>Marinilabiliales</taxon>
        <taxon>Marinilabiliaceae</taxon>
        <taxon>Xiashengella</taxon>
    </lineage>
</organism>
<keyword evidence="3" id="KW-1185">Reference proteome</keyword>
<dbReference type="SUPFAM" id="SSF54637">
    <property type="entry name" value="Thioesterase/thiol ester dehydrase-isomerase"/>
    <property type="match status" value="1"/>
</dbReference>
<evidence type="ECO:0000259" key="1">
    <source>
        <dbReference type="Pfam" id="PF22818"/>
    </source>
</evidence>
<name>A0A9J6ZQ22_9BACT</name>
<dbReference type="InterPro" id="IPR029069">
    <property type="entry name" value="HotDog_dom_sf"/>
</dbReference>
<evidence type="ECO:0000313" key="3">
    <source>
        <dbReference type="Proteomes" id="UP001056426"/>
    </source>
</evidence>
<dbReference type="Gene3D" id="3.10.129.10">
    <property type="entry name" value="Hotdog Thioesterase"/>
    <property type="match status" value="1"/>
</dbReference>
<dbReference type="KEGG" id="alkq:M9189_10885"/>
<gene>
    <name evidence="2" type="ORF">M9189_10885</name>
</gene>
<evidence type="ECO:0000313" key="2">
    <source>
        <dbReference type="EMBL" id="URW79360.1"/>
    </source>
</evidence>
<dbReference type="Proteomes" id="UP001056426">
    <property type="component" value="Chromosome"/>
</dbReference>
<proteinExistence type="predicted"/>
<protein>
    <recommendedName>
        <fullName evidence="1">ApeI dehydratase-like domain-containing protein</fullName>
    </recommendedName>
</protein>
<feature type="domain" description="ApeI dehydratase-like" evidence="1">
    <location>
        <begin position="15"/>
        <end position="94"/>
    </location>
</feature>
<dbReference type="RefSeq" id="WP_250723186.1">
    <property type="nucleotide sequence ID" value="NZ_CP098400.1"/>
</dbReference>
<accession>A0A9J6ZQ22</accession>
<dbReference type="EMBL" id="CP098400">
    <property type="protein sequence ID" value="URW79360.1"/>
    <property type="molecule type" value="Genomic_DNA"/>
</dbReference>